<dbReference type="EMBL" id="BMNH01000001">
    <property type="protein sequence ID" value="GGO61907.1"/>
    <property type="molecule type" value="Genomic_DNA"/>
</dbReference>
<reference evidence="2" key="1">
    <citation type="journal article" date="2014" name="Int. J. Syst. Evol. Microbiol.">
        <title>Complete genome sequence of Corynebacterium casei LMG S-19264T (=DSM 44701T), isolated from a smear-ripened cheese.</title>
        <authorList>
            <consortium name="US DOE Joint Genome Institute (JGI-PGF)"/>
            <person name="Walter F."/>
            <person name="Albersmeier A."/>
            <person name="Kalinowski J."/>
            <person name="Ruckert C."/>
        </authorList>
    </citation>
    <scope>NUCLEOTIDE SEQUENCE</scope>
    <source>
        <strain evidence="2">CGMCC 4.7368</strain>
    </source>
</reference>
<dbReference type="InterPro" id="IPR027417">
    <property type="entry name" value="P-loop_NTPase"/>
</dbReference>
<organism evidence="2 3">
    <name type="scientific">Nonomuraea cavernae</name>
    <dbReference type="NCBI Taxonomy" id="2045107"/>
    <lineage>
        <taxon>Bacteria</taxon>
        <taxon>Bacillati</taxon>
        <taxon>Actinomycetota</taxon>
        <taxon>Actinomycetes</taxon>
        <taxon>Streptosporangiales</taxon>
        <taxon>Streptosporangiaceae</taxon>
        <taxon>Nonomuraea</taxon>
    </lineage>
</organism>
<protein>
    <recommendedName>
        <fullName evidence="4">ATP/GTP-binding protein</fullName>
    </recommendedName>
</protein>
<evidence type="ECO:0008006" key="4">
    <source>
        <dbReference type="Google" id="ProtNLM"/>
    </source>
</evidence>
<dbReference type="RefSeq" id="WP_189122273.1">
    <property type="nucleotide sequence ID" value="NZ_BMNH01000001.1"/>
</dbReference>
<proteinExistence type="predicted"/>
<keyword evidence="3" id="KW-1185">Reference proteome</keyword>
<comment type="caution">
    <text evidence="2">The sequence shown here is derived from an EMBL/GenBank/DDBJ whole genome shotgun (WGS) entry which is preliminary data.</text>
</comment>
<accession>A0A918DEL0</accession>
<dbReference type="SUPFAM" id="SSF52540">
    <property type="entry name" value="P-loop containing nucleoside triphosphate hydrolases"/>
    <property type="match status" value="1"/>
</dbReference>
<dbReference type="AlphaFoldDB" id="A0A918DEL0"/>
<evidence type="ECO:0000256" key="1">
    <source>
        <dbReference type="SAM" id="MobiDB-lite"/>
    </source>
</evidence>
<reference evidence="2" key="2">
    <citation type="submission" date="2020-09" db="EMBL/GenBank/DDBJ databases">
        <authorList>
            <person name="Sun Q."/>
            <person name="Zhou Y."/>
        </authorList>
    </citation>
    <scope>NUCLEOTIDE SEQUENCE</scope>
    <source>
        <strain evidence="2">CGMCC 4.7368</strain>
    </source>
</reference>
<dbReference type="Pfam" id="PF05621">
    <property type="entry name" value="TniB"/>
    <property type="match status" value="1"/>
</dbReference>
<feature type="region of interest" description="Disordered" evidence="1">
    <location>
        <begin position="372"/>
        <end position="400"/>
    </location>
</feature>
<sequence>MRKRVAQPRTKEQWREFCARPAPPRPELVSRGEYDSWAAERQDPFDEMRRSCNANPPFLKHPQVLRVLAALKPKLTQGRYSQDATFHSAIINGPGHCGKTSLLKLIGKECELDWRRRHPDLAPGPGGSPADFRGDFLGDRVPVIYVSASTGATAGMLSQAIGKFLHVPNPGRTATQWTLTDPVLDAIEACGVELLLLDDLHMLDKIRDGGQETNDHIKNLANHAAVTIVGAGILLEQGNLFTDGAPPRTRPGKAGTAPAGHERGRAGQFGSRFADLQHLAPLTIATREEQRTWMSLVRHFETNLILLDHPADDLTLHHWRYLHERTSGYIGSLAMLFKEAAHRAMDTGVEALTRTILDSVVLGHDDEVDYAKTQARRQSAARRRTAKKAPPASGRDASTG</sequence>
<dbReference type="InterPro" id="IPR008868">
    <property type="entry name" value="TniB"/>
</dbReference>
<evidence type="ECO:0000313" key="2">
    <source>
        <dbReference type="EMBL" id="GGO61907.1"/>
    </source>
</evidence>
<dbReference type="Proteomes" id="UP000646523">
    <property type="component" value="Unassembled WGS sequence"/>
</dbReference>
<name>A0A918DEL0_9ACTN</name>
<feature type="region of interest" description="Disordered" evidence="1">
    <location>
        <begin position="242"/>
        <end position="264"/>
    </location>
</feature>
<evidence type="ECO:0000313" key="3">
    <source>
        <dbReference type="Proteomes" id="UP000646523"/>
    </source>
</evidence>
<gene>
    <name evidence="2" type="ORF">GCM10012289_05260</name>
</gene>
<dbReference type="Gene3D" id="3.40.50.300">
    <property type="entry name" value="P-loop containing nucleotide triphosphate hydrolases"/>
    <property type="match status" value="1"/>
</dbReference>